<dbReference type="InterPro" id="IPR001173">
    <property type="entry name" value="Glyco_trans_2-like"/>
</dbReference>
<keyword evidence="3" id="KW-1185">Reference proteome</keyword>
<dbReference type="Proteomes" id="UP001589585">
    <property type="component" value="Unassembled WGS sequence"/>
</dbReference>
<dbReference type="PANTHER" id="PTHR22916">
    <property type="entry name" value="GLYCOSYLTRANSFERASE"/>
    <property type="match status" value="1"/>
</dbReference>
<comment type="caution">
    <text evidence="2">The sequence shown here is derived from an EMBL/GenBank/DDBJ whole genome shotgun (WGS) entry which is preliminary data.</text>
</comment>
<gene>
    <name evidence="2" type="ORF">ACFFU9_14095</name>
</gene>
<organism evidence="2 3">
    <name type="scientific">Mariniflexile ostreae</name>
    <dbReference type="NCBI Taxonomy" id="1520892"/>
    <lineage>
        <taxon>Bacteria</taxon>
        <taxon>Pseudomonadati</taxon>
        <taxon>Bacteroidota</taxon>
        <taxon>Flavobacteriia</taxon>
        <taxon>Flavobacteriales</taxon>
        <taxon>Flavobacteriaceae</taxon>
        <taxon>Mariniflexile</taxon>
    </lineage>
</organism>
<evidence type="ECO:0000313" key="2">
    <source>
        <dbReference type="EMBL" id="MFB9057873.1"/>
    </source>
</evidence>
<dbReference type="EMBL" id="JBHMFC010000103">
    <property type="protein sequence ID" value="MFB9057873.1"/>
    <property type="molecule type" value="Genomic_DNA"/>
</dbReference>
<name>A0ABV5FEH7_9FLAO</name>
<dbReference type="InterPro" id="IPR029044">
    <property type="entry name" value="Nucleotide-diphossugar_trans"/>
</dbReference>
<dbReference type="Gene3D" id="3.90.550.10">
    <property type="entry name" value="Spore Coat Polysaccharide Biosynthesis Protein SpsA, Chain A"/>
    <property type="match status" value="1"/>
</dbReference>
<protein>
    <submittedName>
        <fullName evidence="2">Glycosyltransferase</fullName>
        <ecNumber evidence="2">2.4.-.-</ecNumber>
    </submittedName>
</protein>
<dbReference type="EC" id="2.4.-.-" evidence="2"/>
<dbReference type="PANTHER" id="PTHR22916:SF69">
    <property type="entry name" value="BIFUNCTIONAL GLYCOSYLTRANSFERASE PGTA"/>
    <property type="match status" value="1"/>
</dbReference>
<evidence type="ECO:0000259" key="1">
    <source>
        <dbReference type="Pfam" id="PF00535"/>
    </source>
</evidence>
<dbReference type="Pfam" id="PF00535">
    <property type="entry name" value="Glycos_transf_2"/>
    <property type="match status" value="1"/>
</dbReference>
<keyword evidence="2" id="KW-0328">Glycosyltransferase</keyword>
<dbReference type="SUPFAM" id="SSF53448">
    <property type="entry name" value="Nucleotide-diphospho-sugar transferases"/>
    <property type="match status" value="1"/>
</dbReference>
<feature type="domain" description="Glycosyltransferase 2-like" evidence="1">
    <location>
        <begin position="13"/>
        <end position="178"/>
    </location>
</feature>
<sequence>MNHYLCKMQPLISILTPFKNTELFIGECIDSILQQTYTNWELLIIDDFSTDLSYKIVDTFRKKDSRIKLFKNNQPGIIHALRLALSQSSGEFVTRMDSDDIMYPNKLEVMANALITHGRQHIALGLVHYFSKEGIKDGYKQYENWLNTLTKTGSNYSELYKECAIPSPCWMVYKEDLFACDAFNPNRYPEDYDLAFRFYKQQIQCIPSDTVIHKWRDYSTRASRTDKNYAENHFLSLKLDYFIDLDYNPNKTLVIWGAGKKGKITAKKLIDKTLSFEWICDNPNKIGHDIYGKILKPFEALSTVKNSQIIITVSNKTEQKDISEYLNTLQMKPIIDYVFFC</sequence>
<evidence type="ECO:0000313" key="3">
    <source>
        <dbReference type="Proteomes" id="UP001589585"/>
    </source>
</evidence>
<keyword evidence="2" id="KW-0808">Transferase</keyword>
<reference evidence="2 3" key="1">
    <citation type="submission" date="2024-09" db="EMBL/GenBank/DDBJ databases">
        <authorList>
            <person name="Sun Q."/>
            <person name="Mori K."/>
        </authorList>
    </citation>
    <scope>NUCLEOTIDE SEQUENCE [LARGE SCALE GENOMIC DNA]</scope>
    <source>
        <strain evidence="2 3">CECT 8622</strain>
    </source>
</reference>
<dbReference type="GO" id="GO:0016757">
    <property type="term" value="F:glycosyltransferase activity"/>
    <property type="evidence" value="ECO:0007669"/>
    <property type="project" value="UniProtKB-KW"/>
</dbReference>
<dbReference type="RefSeq" id="WP_379862125.1">
    <property type="nucleotide sequence ID" value="NZ_JBHMFC010000103.1"/>
</dbReference>
<dbReference type="CDD" id="cd00761">
    <property type="entry name" value="Glyco_tranf_GTA_type"/>
    <property type="match status" value="1"/>
</dbReference>
<accession>A0ABV5FEH7</accession>
<proteinExistence type="predicted"/>